<feature type="domain" description="SAM" evidence="6">
    <location>
        <begin position="35"/>
        <end position="101"/>
    </location>
</feature>
<protein>
    <submittedName>
        <fullName evidence="8">Transthyretin-like family protein</fullName>
    </submittedName>
</protein>
<dbReference type="InterPro" id="IPR001660">
    <property type="entry name" value="SAM"/>
</dbReference>
<dbReference type="Proteomes" id="UP000035681">
    <property type="component" value="Unplaced"/>
</dbReference>
<dbReference type="GO" id="GO:0007169">
    <property type="term" value="P:cell surface receptor protein tyrosine kinase signaling pathway"/>
    <property type="evidence" value="ECO:0007669"/>
    <property type="project" value="TreeGrafter"/>
</dbReference>
<feature type="signal peptide" evidence="5">
    <location>
        <begin position="1"/>
        <end position="21"/>
    </location>
</feature>
<dbReference type="PROSITE" id="PS50105">
    <property type="entry name" value="SAM_DOMAIN"/>
    <property type="match status" value="1"/>
</dbReference>
<accession>A0AAF5D194</accession>
<dbReference type="InterPro" id="IPR001534">
    <property type="entry name" value="Transthyretin-like"/>
</dbReference>
<comment type="subcellular location">
    <subcellularLocation>
        <location evidence="1">Secreted</location>
    </subcellularLocation>
</comment>
<dbReference type="GO" id="GO:0009986">
    <property type="term" value="C:cell surface"/>
    <property type="evidence" value="ECO:0007669"/>
    <property type="project" value="InterPro"/>
</dbReference>
<keyword evidence="7" id="KW-1185">Reference proteome</keyword>
<dbReference type="Gene3D" id="1.10.150.50">
    <property type="entry name" value="Transcription Factor, Ets-1"/>
    <property type="match status" value="1"/>
</dbReference>
<evidence type="ECO:0000256" key="1">
    <source>
        <dbReference type="ARBA" id="ARBA00004613"/>
    </source>
</evidence>
<dbReference type="Pfam" id="PF01060">
    <property type="entry name" value="TTR-52"/>
    <property type="match status" value="1"/>
</dbReference>
<dbReference type="PANTHER" id="PTHR20843">
    <property type="entry name" value="STERILE ALPHA MOTIF DOMAIN CONTAINING PROTEIN 10"/>
    <property type="match status" value="1"/>
</dbReference>
<dbReference type="Gene3D" id="2.60.40.3330">
    <property type="match status" value="1"/>
</dbReference>
<evidence type="ECO:0000313" key="7">
    <source>
        <dbReference type="Proteomes" id="UP000035681"/>
    </source>
</evidence>
<dbReference type="GO" id="GO:0005576">
    <property type="term" value="C:extracellular region"/>
    <property type="evidence" value="ECO:0007669"/>
    <property type="project" value="UniProtKB-SubCell"/>
</dbReference>
<dbReference type="Pfam" id="PF07647">
    <property type="entry name" value="SAM_2"/>
    <property type="match status" value="1"/>
</dbReference>
<dbReference type="InterPro" id="IPR038479">
    <property type="entry name" value="Transthyretin-like_sf"/>
</dbReference>
<dbReference type="InterPro" id="IPR013761">
    <property type="entry name" value="SAM/pointed_sf"/>
</dbReference>
<dbReference type="AlphaFoldDB" id="A0AAF5D194"/>
<evidence type="ECO:0000313" key="8">
    <source>
        <dbReference type="WBParaSite" id="TCONS_00004074.p1"/>
    </source>
</evidence>
<sequence length="206" mass="23925">RLSLFPLHLLYSFSLVIIIMSRQYKITFPRPMCFWYANDVEAWLKIKKPKLALRYSGIFINNYVTGRVLVDMTEADLADIGINNHEERQELLVEIKKGRLTSDLDEMIKPHIVSGIQVYMYDYDPFIFDFDDKMGKTLTNATGHFKIYGCGEDSGENNQPDPYLFIKHLCTNNGKIGKTYIGLLPIFQPRKQNIGKIILDNEDYEQ</sequence>
<evidence type="ECO:0000256" key="3">
    <source>
        <dbReference type="ARBA" id="ARBA00022525"/>
    </source>
</evidence>
<dbReference type="InterPro" id="IPR052268">
    <property type="entry name" value="SAM_domain-containing_protein"/>
</dbReference>
<dbReference type="PANTHER" id="PTHR20843:SF0">
    <property type="entry name" value="PROTEIN AVEUGLE"/>
    <property type="match status" value="1"/>
</dbReference>
<feature type="chain" id="PRO_5041942712" evidence="5">
    <location>
        <begin position="22"/>
        <end position="206"/>
    </location>
</feature>
<evidence type="ECO:0000256" key="5">
    <source>
        <dbReference type="SAM" id="SignalP"/>
    </source>
</evidence>
<dbReference type="SMART" id="SM00454">
    <property type="entry name" value="SAM"/>
    <property type="match status" value="1"/>
</dbReference>
<keyword evidence="3" id="KW-0964">Secreted</keyword>
<keyword evidence="4 5" id="KW-0732">Signal</keyword>
<evidence type="ECO:0000256" key="4">
    <source>
        <dbReference type="ARBA" id="ARBA00022729"/>
    </source>
</evidence>
<evidence type="ECO:0000256" key="2">
    <source>
        <dbReference type="ARBA" id="ARBA00010112"/>
    </source>
</evidence>
<comment type="similarity">
    <text evidence="2">Belongs to the nematode transthyretin-like family.</text>
</comment>
<dbReference type="WBParaSite" id="TCONS_00004074.p1">
    <property type="protein sequence ID" value="TCONS_00004074.p1"/>
    <property type="gene ID" value="XLOC_001030"/>
</dbReference>
<reference evidence="8" key="1">
    <citation type="submission" date="2024-02" db="UniProtKB">
        <authorList>
            <consortium name="WormBaseParasite"/>
        </authorList>
    </citation>
    <scope>IDENTIFICATION</scope>
</reference>
<dbReference type="SUPFAM" id="SSF47769">
    <property type="entry name" value="SAM/Pointed domain"/>
    <property type="match status" value="1"/>
</dbReference>
<evidence type="ECO:0000259" key="6">
    <source>
        <dbReference type="PROSITE" id="PS50105"/>
    </source>
</evidence>
<dbReference type="GO" id="GO:0009898">
    <property type="term" value="C:cytoplasmic side of plasma membrane"/>
    <property type="evidence" value="ECO:0007669"/>
    <property type="project" value="TreeGrafter"/>
</dbReference>
<proteinExistence type="inferred from homology"/>
<organism evidence="7 8">
    <name type="scientific">Strongyloides stercoralis</name>
    <name type="common">Threadworm</name>
    <dbReference type="NCBI Taxonomy" id="6248"/>
    <lineage>
        <taxon>Eukaryota</taxon>
        <taxon>Metazoa</taxon>
        <taxon>Ecdysozoa</taxon>
        <taxon>Nematoda</taxon>
        <taxon>Chromadorea</taxon>
        <taxon>Rhabditida</taxon>
        <taxon>Tylenchina</taxon>
        <taxon>Panagrolaimomorpha</taxon>
        <taxon>Strongyloidoidea</taxon>
        <taxon>Strongyloididae</taxon>
        <taxon>Strongyloides</taxon>
    </lineage>
</organism>
<name>A0AAF5D194_STRER</name>